<protein>
    <submittedName>
        <fullName evidence="3">Uncharacterized protein</fullName>
    </submittedName>
</protein>
<feature type="compositionally biased region" description="Low complexity" evidence="1">
    <location>
        <begin position="42"/>
        <end position="54"/>
    </location>
</feature>
<gene>
    <name evidence="3" type="ORF">KC729_12325</name>
</gene>
<comment type="caution">
    <text evidence="3">The sequence shown here is derived from an EMBL/GenBank/DDBJ whole genome shotgun (WGS) entry which is preliminary data.</text>
</comment>
<reference evidence="3" key="2">
    <citation type="journal article" date="2021" name="Microbiome">
        <title>Successional dynamics and alternative stable states in a saline activated sludge microbial community over 9 years.</title>
        <authorList>
            <person name="Wang Y."/>
            <person name="Ye J."/>
            <person name="Ju F."/>
            <person name="Liu L."/>
            <person name="Boyd J.A."/>
            <person name="Deng Y."/>
            <person name="Parks D.H."/>
            <person name="Jiang X."/>
            <person name="Yin X."/>
            <person name="Woodcroft B.J."/>
            <person name="Tyson G.W."/>
            <person name="Hugenholtz P."/>
            <person name="Polz M.F."/>
            <person name="Zhang T."/>
        </authorList>
    </citation>
    <scope>NUCLEOTIDE SEQUENCE</scope>
    <source>
        <strain evidence="3">HKST-UBA01</strain>
    </source>
</reference>
<dbReference type="Proteomes" id="UP000697710">
    <property type="component" value="Unassembled WGS sequence"/>
</dbReference>
<reference evidence="3" key="1">
    <citation type="submission" date="2020-04" db="EMBL/GenBank/DDBJ databases">
        <authorList>
            <person name="Zhang T."/>
        </authorList>
    </citation>
    <scope>NUCLEOTIDE SEQUENCE</scope>
    <source>
        <strain evidence="3">HKST-UBA01</strain>
    </source>
</reference>
<evidence type="ECO:0000256" key="1">
    <source>
        <dbReference type="SAM" id="MobiDB-lite"/>
    </source>
</evidence>
<sequence length="97" mass="9583">MKPTRRLALGSAGTLALLPAAAILLASLTACSVGDNTTSPNQQTYDDQDTQTQQADPPPVEDDGSGHGGTDQTSDGGGSGGKQTGTPSGPETVGEEG</sequence>
<evidence type="ECO:0000256" key="2">
    <source>
        <dbReference type="SAM" id="SignalP"/>
    </source>
</evidence>
<name>A0A956M211_UNCEI</name>
<keyword evidence="2" id="KW-0732">Signal</keyword>
<dbReference type="EMBL" id="JAGQHR010000391">
    <property type="protein sequence ID" value="MCA9728465.1"/>
    <property type="molecule type" value="Genomic_DNA"/>
</dbReference>
<organism evidence="3 4">
    <name type="scientific">Eiseniibacteriota bacterium</name>
    <dbReference type="NCBI Taxonomy" id="2212470"/>
    <lineage>
        <taxon>Bacteria</taxon>
        <taxon>Candidatus Eiseniibacteriota</taxon>
    </lineage>
</organism>
<proteinExistence type="predicted"/>
<dbReference type="AlphaFoldDB" id="A0A956M211"/>
<feature type="signal peptide" evidence="2">
    <location>
        <begin position="1"/>
        <end position="32"/>
    </location>
</feature>
<feature type="chain" id="PRO_5036843104" evidence="2">
    <location>
        <begin position="33"/>
        <end position="97"/>
    </location>
</feature>
<evidence type="ECO:0000313" key="3">
    <source>
        <dbReference type="EMBL" id="MCA9728465.1"/>
    </source>
</evidence>
<feature type="region of interest" description="Disordered" evidence="1">
    <location>
        <begin position="32"/>
        <end position="97"/>
    </location>
</feature>
<accession>A0A956M211</accession>
<evidence type="ECO:0000313" key="4">
    <source>
        <dbReference type="Proteomes" id="UP000697710"/>
    </source>
</evidence>
<dbReference type="PROSITE" id="PS51257">
    <property type="entry name" value="PROKAR_LIPOPROTEIN"/>
    <property type="match status" value="1"/>
</dbReference>